<keyword evidence="2" id="KW-1185">Reference proteome</keyword>
<dbReference type="Proteomes" id="UP000759131">
    <property type="component" value="Unassembled WGS sequence"/>
</dbReference>
<evidence type="ECO:0000313" key="1">
    <source>
        <dbReference type="EMBL" id="CAD7633513.1"/>
    </source>
</evidence>
<gene>
    <name evidence="1" type="ORF">OSB1V03_LOCUS13910</name>
</gene>
<dbReference type="EMBL" id="CAJPIZ010012859">
    <property type="protein sequence ID" value="CAG2113943.1"/>
    <property type="molecule type" value="Genomic_DNA"/>
</dbReference>
<accession>A0A7R9L3Z2</accession>
<protein>
    <submittedName>
        <fullName evidence="1">Uncharacterized protein</fullName>
    </submittedName>
</protein>
<organism evidence="1">
    <name type="scientific">Medioppia subpectinata</name>
    <dbReference type="NCBI Taxonomy" id="1979941"/>
    <lineage>
        <taxon>Eukaryota</taxon>
        <taxon>Metazoa</taxon>
        <taxon>Ecdysozoa</taxon>
        <taxon>Arthropoda</taxon>
        <taxon>Chelicerata</taxon>
        <taxon>Arachnida</taxon>
        <taxon>Acari</taxon>
        <taxon>Acariformes</taxon>
        <taxon>Sarcoptiformes</taxon>
        <taxon>Oribatida</taxon>
        <taxon>Brachypylina</taxon>
        <taxon>Oppioidea</taxon>
        <taxon>Oppiidae</taxon>
        <taxon>Medioppia</taxon>
    </lineage>
</organism>
<evidence type="ECO:0000313" key="2">
    <source>
        <dbReference type="Proteomes" id="UP000759131"/>
    </source>
</evidence>
<dbReference type="AlphaFoldDB" id="A0A7R9L3Z2"/>
<reference evidence="1" key="1">
    <citation type="submission" date="2020-11" db="EMBL/GenBank/DDBJ databases">
        <authorList>
            <person name="Tran Van P."/>
        </authorList>
    </citation>
    <scope>NUCLEOTIDE SEQUENCE</scope>
</reference>
<name>A0A7R9L3Z2_9ACAR</name>
<sequence>MNIVDSIITYEIPEPSDALTVNEYDMLTDIKHNTDTALSHARDQLLYLNNTLSQLKASGVKVLVLRIAYWELSLNIIDELMQQLLIERDVIDEYRVSNNNTRPEVQHVLNKLTRIIMSLHSYVREQNDRFVRMRFYQSKICYPGQEFGFVRGLGDGYGRHVVRGSDLNKDSDDDD</sequence>
<proteinExistence type="predicted"/>
<dbReference type="EMBL" id="OC867434">
    <property type="protein sequence ID" value="CAD7633513.1"/>
    <property type="molecule type" value="Genomic_DNA"/>
</dbReference>